<gene>
    <name evidence="2" type="ORF">S01H4_52541</name>
</gene>
<reference evidence="2" key="1">
    <citation type="journal article" date="2014" name="Front. Microbiol.">
        <title>High frequency of phylogenetically diverse reductive dehalogenase-homologous genes in deep subseafloor sedimentary metagenomes.</title>
        <authorList>
            <person name="Kawai M."/>
            <person name="Futagami T."/>
            <person name="Toyoda A."/>
            <person name="Takaki Y."/>
            <person name="Nishi S."/>
            <person name="Hori S."/>
            <person name="Arai W."/>
            <person name="Tsubouchi T."/>
            <person name="Morono Y."/>
            <person name="Uchiyama I."/>
            <person name="Ito T."/>
            <person name="Fujiyama A."/>
            <person name="Inagaki F."/>
            <person name="Takami H."/>
        </authorList>
    </citation>
    <scope>NUCLEOTIDE SEQUENCE</scope>
    <source>
        <strain evidence="2">Expedition CK06-06</strain>
    </source>
</reference>
<dbReference type="CDD" id="cd03811">
    <property type="entry name" value="GT4_GT28_WabH-like"/>
    <property type="match status" value="1"/>
</dbReference>
<dbReference type="PANTHER" id="PTHR12526">
    <property type="entry name" value="GLYCOSYLTRANSFERASE"/>
    <property type="match status" value="1"/>
</dbReference>
<dbReference type="Pfam" id="PF00534">
    <property type="entry name" value="Glycos_transf_1"/>
    <property type="match status" value="1"/>
</dbReference>
<evidence type="ECO:0000259" key="1">
    <source>
        <dbReference type="Pfam" id="PF00534"/>
    </source>
</evidence>
<proteinExistence type="predicted"/>
<dbReference type="SUPFAM" id="SSF53756">
    <property type="entry name" value="UDP-Glycosyltransferase/glycogen phosphorylase"/>
    <property type="match status" value="1"/>
</dbReference>
<feature type="domain" description="Glycosyl transferase family 1" evidence="1">
    <location>
        <begin position="38"/>
        <end position="180"/>
    </location>
</feature>
<sequence>TILSRNPELIETKKIKVVYNGIDIDKYDKLAVPPLYLKKRGEIILGNAGRLVRQKAQNYLIDIAHALKQKGYKFKILIAGEGKLEKELKAYAKKMEVEKEVVFLGFVENIKAFMTSIDVFLLTSLWEGFGYVIIEAMICKKPVVAFDISSNPELVEDNRTGFLVENQNMNVFIQKIETLMFKDKCFMGDTVTVNKNKIIARASLNREIEDPVFSPTFIFVPNMVYV</sequence>
<feature type="non-terminal residue" evidence="2">
    <location>
        <position position="1"/>
    </location>
</feature>
<dbReference type="EMBL" id="BART01030032">
    <property type="protein sequence ID" value="GAH13428.1"/>
    <property type="molecule type" value="Genomic_DNA"/>
</dbReference>
<dbReference type="InterPro" id="IPR001296">
    <property type="entry name" value="Glyco_trans_1"/>
</dbReference>
<dbReference type="PANTHER" id="PTHR12526:SF630">
    <property type="entry name" value="GLYCOSYLTRANSFERASE"/>
    <property type="match status" value="1"/>
</dbReference>
<dbReference type="Gene3D" id="3.40.50.2000">
    <property type="entry name" value="Glycogen Phosphorylase B"/>
    <property type="match status" value="1"/>
</dbReference>
<dbReference type="GO" id="GO:0016757">
    <property type="term" value="F:glycosyltransferase activity"/>
    <property type="evidence" value="ECO:0007669"/>
    <property type="project" value="InterPro"/>
</dbReference>
<comment type="caution">
    <text evidence="2">The sequence shown here is derived from an EMBL/GenBank/DDBJ whole genome shotgun (WGS) entry which is preliminary data.</text>
</comment>
<organism evidence="2">
    <name type="scientific">marine sediment metagenome</name>
    <dbReference type="NCBI Taxonomy" id="412755"/>
    <lineage>
        <taxon>unclassified sequences</taxon>
        <taxon>metagenomes</taxon>
        <taxon>ecological metagenomes</taxon>
    </lineage>
</organism>
<evidence type="ECO:0000313" key="2">
    <source>
        <dbReference type="EMBL" id="GAH13428.1"/>
    </source>
</evidence>
<name>X1EXU8_9ZZZZ</name>
<accession>X1EXU8</accession>
<protein>
    <recommendedName>
        <fullName evidence="1">Glycosyl transferase family 1 domain-containing protein</fullName>
    </recommendedName>
</protein>
<dbReference type="AlphaFoldDB" id="X1EXU8"/>